<dbReference type="Proteomes" id="UP001603978">
    <property type="component" value="Unassembled WGS sequence"/>
</dbReference>
<evidence type="ECO:0000256" key="1">
    <source>
        <dbReference type="SAM" id="SignalP"/>
    </source>
</evidence>
<feature type="signal peptide" evidence="1">
    <location>
        <begin position="1"/>
        <end position="26"/>
    </location>
</feature>
<evidence type="ECO:0000313" key="2">
    <source>
        <dbReference type="EMBL" id="MFG1708502.1"/>
    </source>
</evidence>
<comment type="caution">
    <text evidence="2">The sequence shown here is derived from an EMBL/GenBank/DDBJ whole genome shotgun (WGS) entry which is preliminary data.</text>
</comment>
<protein>
    <submittedName>
        <fullName evidence="2">Uncharacterized protein</fullName>
    </submittedName>
</protein>
<sequence>MFKRRLAVLGAVAVLAITGLAGSAMADEPPATAGAKVTCTTSDGKTIELAKPLRAKGGVVITRDGKVHRVKPGTKVSLRDGEAPEAVKLDALEDGEAPEAVKIEGIPDGERLRAVPARPALPEGASTEVAPVEKAPGEKGVAKRVKIICKKPAITR</sequence>
<accession>A0ABW7AQJ1</accession>
<evidence type="ECO:0000313" key="3">
    <source>
        <dbReference type="Proteomes" id="UP001603978"/>
    </source>
</evidence>
<feature type="chain" id="PRO_5046834489" evidence="1">
    <location>
        <begin position="27"/>
        <end position="156"/>
    </location>
</feature>
<keyword evidence="1" id="KW-0732">Signal</keyword>
<reference evidence="2 3" key="1">
    <citation type="submission" date="2024-10" db="EMBL/GenBank/DDBJ databases">
        <authorList>
            <person name="Topkara A.R."/>
            <person name="Saygin H."/>
        </authorList>
    </citation>
    <scope>NUCLEOTIDE SEQUENCE [LARGE SCALE GENOMIC DNA]</scope>
    <source>
        <strain evidence="2 3">M3C6</strain>
    </source>
</reference>
<keyword evidence="3" id="KW-1185">Reference proteome</keyword>
<dbReference type="RefSeq" id="WP_393172730.1">
    <property type="nucleotide sequence ID" value="NZ_JBICRM010000028.1"/>
</dbReference>
<name>A0ABW7AQJ1_9ACTN</name>
<gene>
    <name evidence="2" type="ORF">ACFLIM_35415</name>
</gene>
<dbReference type="EMBL" id="JBICRM010000028">
    <property type="protein sequence ID" value="MFG1708502.1"/>
    <property type="molecule type" value="Genomic_DNA"/>
</dbReference>
<organism evidence="2 3">
    <name type="scientific">Nonomuraea marmarensis</name>
    <dbReference type="NCBI Taxonomy" id="3351344"/>
    <lineage>
        <taxon>Bacteria</taxon>
        <taxon>Bacillati</taxon>
        <taxon>Actinomycetota</taxon>
        <taxon>Actinomycetes</taxon>
        <taxon>Streptosporangiales</taxon>
        <taxon>Streptosporangiaceae</taxon>
        <taxon>Nonomuraea</taxon>
    </lineage>
</organism>
<proteinExistence type="predicted"/>